<dbReference type="Pfam" id="PF01551">
    <property type="entry name" value="Peptidase_M23"/>
    <property type="match status" value="1"/>
</dbReference>
<dbReference type="InterPro" id="IPR011055">
    <property type="entry name" value="Dup_hybrid_motif"/>
</dbReference>
<proteinExistence type="predicted"/>
<organism evidence="4">
    <name type="scientific">Fundidesulfovibrio putealis</name>
    <dbReference type="NCBI Taxonomy" id="270496"/>
    <lineage>
        <taxon>Bacteria</taxon>
        <taxon>Pseudomonadati</taxon>
        <taxon>Thermodesulfobacteriota</taxon>
        <taxon>Desulfovibrionia</taxon>
        <taxon>Desulfovibrionales</taxon>
        <taxon>Desulfovibrionaceae</taxon>
        <taxon>Fundidesulfovibrio</taxon>
    </lineage>
</organism>
<dbReference type="EMBL" id="DSRP01000544">
    <property type="protein sequence ID" value="HGG92855.1"/>
    <property type="molecule type" value="Genomic_DNA"/>
</dbReference>
<comment type="caution">
    <text evidence="4">The sequence shown here is derived from an EMBL/GenBank/DDBJ whole genome shotgun (WGS) entry which is preliminary data.</text>
</comment>
<evidence type="ECO:0000256" key="2">
    <source>
        <dbReference type="SAM" id="MobiDB-lite"/>
    </source>
</evidence>
<feature type="region of interest" description="Disordered" evidence="2">
    <location>
        <begin position="235"/>
        <end position="254"/>
    </location>
</feature>
<dbReference type="GO" id="GO:0004222">
    <property type="term" value="F:metalloendopeptidase activity"/>
    <property type="evidence" value="ECO:0007669"/>
    <property type="project" value="TreeGrafter"/>
</dbReference>
<gene>
    <name evidence="4" type="ORF">ENR59_07875</name>
</gene>
<dbReference type="AlphaFoldDB" id="A0A7C4ELS6"/>
<feature type="region of interest" description="Disordered" evidence="2">
    <location>
        <begin position="146"/>
        <end position="198"/>
    </location>
</feature>
<feature type="compositionally biased region" description="Basic and acidic residues" evidence="2">
    <location>
        <begin position="244"/>
        <end position="254"/>
    </location>
</feature>
<evidence type="ECO:0000313" key="4">
    <source>
        <dbReference type="EMBL" id="HGG92855.1"/>
    </source>
</evidence>
<dbReference type="CDD" id="cd12797">
    <property type="entry name" value="M23_peptidase"/>
    <property type="match status" value="1"/>
</dbReference>
<dbReference type="Gene3D" id="2.70.70.10">
    <property type="entry name" value="Glucose Permease (Domain IIA)"/>
    <property type="match status" value="1"/>
</dbReference>
<dbReference type="PANTHER" id="PTHR21666:SF289">
    <property type="entry name" value="L-ALA--D-GLU ENDOPEPTIDASE"/>
    <property type="match status" value="1"/>
</dbReference>
<reference evidence="4" key="1">
    <citation type="journal article" date="2020" name="mSystems">
        <title>Genome- and Community-Level Interaction Insights into Carbon Utilization and Element Cycling Functions of Hydrothermarchaeota in Hydrothermal Sediment.</title>
        <authorList>
            <person name="Zhou Z."/>
            <person name="Liu Y."/>
            <person name="Xu W."/>
            <person name="Pan J."/>
            <person name="Luo Z.H."/>
            <person name="Li M."/>
        </authorList>
    </citation>
    <scope>NUCLEOTIDE SEQUENCE [LARGE SCALE GENOMIC DNA]</scope>
    <source>
        <strain evidence="4">SpSt-413</strain>
    </source>
</reference>
<accession>A0A7C4ELS6</accession>
<feature type="region of interest" description="Disordered" evidence="2">
    <location>
        <begin position="48"/>
        <end position="79"/>
    </location>
</feature>
<dbReference type="InterPro" id="IPR016047">
    <property type="entry name" value="M23ase_b-sheet_dom"/>
</dbReference>
<protein>
    <submittedName>
        <fullName evidence="4">M23 family metallopeptidase</fullName>
    </submittedName>
</protein>
<evidence type="ECO:0000256" key="1">
    <source>
        <dbReference type="ARBA" id="ARBA00022729"/>
    </source>
</evidence>
<feature type="domain" description="M23ase beta-sheet core" evidence="3">
    <location>
        <begin position="258"/>
        <end position="353"/>
    </location>
</feature>
<name>A0A7C4ELS6_9BACT</name>
<feature type="compositionally biased region" description="Low complexity" evidence="2">
    <location>
        <begin position="156"/>
        <end position="187"/>
    </location>
</feature>
<dbReference type="PANTHER" id="PTHR21666">
    <property type="entry name" value="PEPTIDASE-RELATED"/>
    <property type="match status" value="1"/>
</dbReference>
<dbReference type="InterPro" id="IPR050570">
    <property type="entry name" value="Cell_wall_metabolism_enzyme"/>
</dbReference>
<evidence type="ECO:0000259" key="3">
    <source>
        <dbReference type="Pfam" id="PF01551"/>
    </source>
</evidence>
<dbReference type="SUPFAM" id="SSF51261">
    <property type="entry name" value="Duplicated hybrid motif"/>
    <property type="match status" value="1"/>
</dbReference>
<keyword evidence="1" id="KW-0732">Signal</keyword>
<sequence length="360" mass="38210">MLEDLGEFLGEGGLELAQTMQLDDLLPDALEMDQQDLFTTGVHDFLNAGQPDTGHDGGWQSLEGPPPWGFDRQGEPAPVDPDMARGLHAFARAGQQGEGGTGGLRRVAGNEVRVPINPAGADGPSTAPGRPGNAVIIRLTAEDIRQFTSPPGNSAGYGAYDDPAPPADAGQGYPAPEAGAQPGAQDPAGGGADQPYSPNWEEIERQRRIWEQEKGIDPETKREYGIFLPGDGKITSPFGWRDSPTGRRNPDGTLKREMHYGIDIRNPLGGDVRASQAGTVIAAGPGSDGANRVIIETRHGQHGMYVHTAPSVKAGDNVYGGDVLGTTDMSGRTTGPHIHFGIKDPRTGEYSNPENILFRR</sequence>